<dbReference type="GO" id="GO:0005811">
    <property type="term" value="C:lipid droplet"/>
    <property type="evidence" value="ECO:0007669"/>
    <property type="project" value="TreeGrafter"/>
</dbReference>
<protein>
    <submittedName>
        <fullName evidence="5">AYR1</fullName>
    </submittedName>
</protein>
<organism evidence="5 6">
    <name type="scientific">Candida oxycetoniae</name>
    <dbReference type="NCBI Taxonomy" id="497107"/>
    <lineage>
        <taxon>Eukaryota</taxon>
        <taxon>Fungi</taxon>
        <taxon>Dikarya</taxon>
        <taxon>Ascomycota</taxon>
        <taxon>Saccharomycotina</taxon>
        <taxon>Pichiomycetes</taxon>
        <taxon>Debaryomycetaceae</taxon>
        <taxon>Candida/Lodderomyces clade</taxon>
        <taxon>Candida</taxon>
    </lineage>
</organism>
<dbReference type="GO" id="GO:0004806">
    <property type="term" value="F:triacylglycerol lipase activity"/>
    <property type="evidence" value="ECO:0007669"/>
    <property type="project" value="TreeGrafter"/>
</dbReference>
<dbReference type="GO" id="GO:0006654">
    <property type="term" value="P:phosphatidic acid biosynthetic process"/>
    <property type="evidence" value="ECO:0007669"/>
    <property type="project" value="TreeGrafter"/>
</dbReference>
<evidence type="ECO:0000256" key="3">
    <source>
        <dbReference type="ARBA" id="ARBA00023002"/>
    </source>
</evidence>
<evidence type="ECO:0000256" key="2">
    <source>
        <dbReference type="ARBA" id="ARBA00022857"/>
    </source>
</evidence>
<name>A0AAI9WX75_9ASCO</name>
<dbReference type="GeneID" id="73380841"/>
<evidence type="ECO:0000256" key="1">
    <source>
        <dbReference type="ARBA" id="ARBA00006484"/>
    </source>
</evidence>
<dbReference type="PROSITE" id="PS00061">
    <property type="entry name" value="ADH_SHORT"/>
    <property type="match status" value="1"/>
</dbReference>
<dbReference type="Proteomes" id="UP001202479">
    <property type="component" value="Unassembled WGS sequence"/>
</dbReference>
<comment type="similarity">
    <text evidence="1 4">Belongs to the short-chain dehydrogenases/reductases (SDR) family.</text>
</comment>
<dbReference type="PRINTS" id="PR00080">
    <property type="entry name" value="SDRFAMILY"/>
</dbReference>
<dbReference type="AlphaFoldDB" id="A0AAI9WX75"/>
<accession>A0AAI9WX75</accession>
<dbReference type="GO" id="GO:0005783">
    <property type="term" value="C:endoplasmic reticulum"/>
    <property type="evidence" value="ECO:0007669"/>
    <property type="project" value="TreeGrafter"/>
</dbReference>
<gene>
    <name evidence="5" type="ORF">KGF56_003224</name>
</gene>
<keyword evidence="3" id="KW-0560">Oxidoreductase</keyword>
<evidence type="ECO:0000313" key="6">
    <source>
        <dbReference type="Proteomes" id="UP001202479"/>
    </source>
</evidence>
<keyword evidence="2" id="KW-0521">NADP</keyword>
<dbReference type="CDD" id="cd05374">
    <property type="entry name" value="17beta-HSD-like_SDR_c"/>
    <property type="match status" value="1"/>
</dbReference>
<evidence type="ECO:0000313" key="5">
    <source>
        <dbReference type="EMBL" id="KAI3403957.2"/>
    </source>
</evidence>
<sequence>MSSDRQRVALVTGASSGIGFATSIEFAKRGYVVFAGARRLEPMQKLKDEYGVNIFELDVSDLQSVKDAKSYIKSETGREYLDVLYNNAGQSCTFPATDVTDEQIKQCFEVNVFGPMRMVREFIPFLINAKGVIGFTGSVSGIVPFPFSCTYSASKAAIHQYAASLRLELKPFDVKVINIVTGGVKTNIEDKRSLPETSLYKVPGIEVAFKERQRMAAQNNPMPAATYAKKVVHDFEVARLGGPLNIYRGTMATFLSFVLTFVPRFIVEWGLVRKFKLESVFNNVRKKYSKLQG</sequence>
<dbReference type="PANTHER" id="PTHR44169">
    <property type="entry name" value="NADPH-DEPENDENT 1-ACYLDIHYDROXYACETONE PHOSPHATE REDUCTASE"/>
    <property type="match status" value="1"/>
</dbReference>
<dbReference type="InterPro" id="IPR002347">
    <property type="entry name" value="SDR_fam"/>
</dbReference>
<dbReference type="Gene3D" id="3.40.50.720">
    <property type="entry name" value="NAD(P)-binding Rossmann-like Domain"/>
    <property type="match status" value="1"/>
</dbReference>
<dbReference type="PRINTS" id="PR00081">
    <property type="entry name" value="GDHRDH"/>
</dbReference>
<dbReference type="PANTHER" id="PTHR44169:SF6">
    <property type="entry name" value="NADPH-DEPENDENT 1-ACYLDIHYDROXYACETONE PHOSPHATE REDUCTASE"/>
    <property type="match status" value="1"/>
</dbReference>
<dbReference type="FunFam" id="3.40.50.720:FF:000261">
    <property type="entry name" value="NADPH-dependent 1-acyldihydroxyacetone phosphate reductase"/>
    <property type="match status" value="1"/>
</dbReference>
<keyword evidence="6" id="KW-1185">Reference proteome</keyword>
<proteinExistence type="inferred from homology"/>
<dbReference type="InterPro" id="IPR036291">
    <property type="entry name" value="NAD(P)-bd_dom_sf"/>
</dbReference>
<dbReference type="RefSeq" id="XP_049179702.1">
    <property type="nucleotide sequence ID" value="XM_049324536.1"/>
</dbReference>
<dbReference type="GO" id="GO:0000140">
    <property type="term" value="F:acylglycerone-phosphate reductase (NADP+) activity"/>
    <property type="evidence" value="ECO:0007669"/>
    <property type="project" value="TreeGrafter"/>
</dbReference>
<dbReference type="Pfam" id="PF00106">
    <property type="entry name" value="adh_short"/>
    <property type="match status" value="1"/>
</dbReference>
<reference evidence="5" key="1">
    <citation type="journal article" date="2022" name="DNA Res.">
        <title>Genome analysis of five recently described species of the CUG-Ser clade uncovers Candida theae as a new hybrid lineage with pathogenic potential in the Candida parapsilosis species complex.</title>
        <authorList>
            <person name="Mixao V."/>
            <person name="Del Olmo V."/>
            <person name="Hegedusova E."/>
            <person name="Saus E."/>
            <person name="Pryszcz L."/>
            <person name="Cillingova A."/>
            <person name="Nosek J."/>
            <person name="Gabaldon T."/>
        </authorList>
    </citation>
    <scope>NUCLEOTIDE SEQUENCE</scope>
    <source>
        <strain evidence="5">CBS 10844</strain>
    </source>
</reference>
<comment type="caution">
    <text evidence="5">The sequence shown here is derived from an EMBL/GenBank/DDBJ whole genome shotgun (WGS) entry which is preliminary data.</text>
</comment>
<dbReference type="EMBL" id="JAHUZD010000110">
    <property type="protein sequence ID" value="KAI3403957.2"/>
    <property type="molecule type" value="Genomic_DNA"/>
</dbReference>
<evidence type="ECO:0000256" key="4">
    <source>
        <dbReference type="RuleBase" id="RU000363"/>
    </source>
</evidence>
<dbReference type="SUPFAM" id="SSF51735">
    <property type="entry name" value="NAD(P)-binding Rossmann-fold domains"/>
    <property type="match status" value="1"/>
</dbReference>
<dbReference type="InterPro" id="IPR020904">
    <property type="entry name" value="Sc_DH/Rdtase_CS"/>
</dbReference>
<dbReference type="GO" id="GO:0019433">
    <property type="term" value="P:triglyceride catabolic process"/>
    <property type="evidence" value="ECO:0007669"/>
    <property type="project" value="TreeGrafter"/>
</dbReference>